<name>A0ABT3ZLB0_9BURK</name>
<protein>
    <submittedName>
        <fullName evidence="3">Type III secretion system cytoplasmic ring protein SctQ</fullName>
    </submittedName>
</protein>
<accession>A0ABT3ZLB0</accession>
<dbReference type="PANTHER" id="PTHR30034:SF6">
    <property type="entry name" value="YOP PROTEINS TRANSLOCATION PROTEIN Q"/>
    <property type="match status" value="1"/>
</dbReference>
<evidence type="ECO:0000313" key="3">
    <source>
        <dbReference type="EMBL" id="MCY0387060.1"/>
    </source>
</evidence>
<comment type="similarity">
    <text evidence="1">Belongs to the FliN/MopA/SpaO family.</text>
</comment>
<comment type="caution">
    <text evidence="3">The sequence shown here is derived from an EMBL/GenBank/DDBJ whole genome shotgun (WGS) entry which is preliminary data.</text>
</comment>
<gene>
    <name evidence="3" type="primary">sctQ</name>
    <name evidence="3" type="ORF">OVY01_07395</name>
</gene>
<evidence type="ECO:0000313" key="4">
    <source>
        <dbReference type="Proteomes" id="UP001082899"/>
    </source>
</evidence>
<evidence type="ECO:0000256" key="1">
    <source>
        <dbReference type="ARBA" id="ARBA00009226"/>
    </source>
</evidence>
<dbReference type="SUPFAM" id="SSF101801">
    <property type="entry name" value="Surface presentation of antigens (SPOA)"/>
    <property type="match status" value="1"/>
</dbReference>
<dbReference type="InterPro" id="IPR001543">
    <property type="entry name" value="FliN-like_C"/>
</dbReference>
<dbReference type="Proteomes" id="UP001082899">
    <property type="component" value="Unassembled WGS sequence"/>
</dbReference>
<feature type="domain" description="Flagellar motor switch protein FliN-like C-terminal" evidence="2">
    <location>
        <begin position="310"/>
        <end position="379"/>
    </location>
</feature>
<dbReference type="InterPro" id="IPR036429">
    <property type="entry name" value="SpoA-like_sf"/>
</dbReference>
<evidence type="ECO:0000259" key="2">
    <source>
        <dbReference type="Pfam" id="PF01052"/>
    </source>
</evidence>
<sequence length="385" mass="40524">MDHSSHPDRHRIRLGDRLRTYSRPLADLSRLVTPCLRPLASSHLPAMLRPGCLVFTTAYGDARVRIDLARFPALESIARDDNPGRRVALANLFLEPWLAPLRTGDNDIGIGPLVGLAIANLTPDVERASPFARAASAGNAPDAPLGRPAEYGLALMIAVSAFAPLSCVVEDIAPALVAALGASREAMPETANAGHLAALPLPGRLRIASRGYRPAVLASLREGDVLLGWPLRQPYRPGAPLAECELRWGAPGGMQYRIPVDVGGSRITLKGPFTMTNDTLDYAARTFADDADPDPTAPDTAAAPATRHALDALEVLVHVEIGALTLPLAALAAMGPGHLLELPTPIADAPVRLVSCGRTLGTGELVAVGDNLGVRITHLAADDGR</sequence>
<dbReference type="InterPro" id="IPR013385">
    <property type="entry name" value="T3SS_SpaO/YscQ/SpaO"/>
</dbReference>
<proteinExistence type="inferred from homology"/>
<keyword evidence="4" id="KW-1185">Reference proteome</keyword>
<dbReference type="RefSeq" id="WP_267846766.1">
    <property type="nucleotide sequence ID" value="NZ_JAPMXC010000001.1"/>
</dbReference>
<organism evidence="3 4">
    <name type="scientific">Robbsia betulipollinis</name>
    <dbReference type="NCBI Taxonomy" id="2981849"/>
    <lineage>
        <taxon>Bacteria</taxon>
        <taxon>Pseudomonadati</taxon>
        <taxon>Pseudomonadota</taxon>
        <taxon>Betaproteobacteria</taxon>
        <taxon>Burkholderiales</taxon>
        <taxon>Burkholderiaceae</taxon>
        <taxon>Robbsia</taxon>
    </lineage>
</organism>
<dbReference type="EMBL" id="JAPMXC010000001">
    <property type="protein sequence ID" value="MCY0387060.1"/>
    <property type="molecule type" value="Genomic_DNA"/>
</dbReference>
<reference evidence="3" key="1">
    <citation type="submission" date="2022-11" db="EMBL/GenBank/DDBJ databases">
        <title>Robbsia betulipollinis sp. nov., isolated from pollen of birch (Betula pendula).</title>
        <authorList>
            <person name="Shi H."/>
            <person name="Ambika Manirajan B."/>
            <person name="Ratering S."/>
            <person name="Geissler-Plaum R."/>
            <person name="Schnell S."/>
        </authorList>
    </citation>
    <scope>NUCLEOTIDE SEQUENCE</scope>
    <source>
        <strain evidence="3">Bb-Pol-6</strain>
    </source>
</reference>
<dbReference type="NCBIfam" id="TIGR02551">
    <property type="entry name" value="SpaO_YscQ"/>
    <property type="match status" value="1"/>
</dbReference>
<dbReference type="PANTHER" id="PTHR30034">
    <property type="entry name" value="FLAGELLAR MOTOR SWITCH PROTEIN FLIM"/>
    <property type="match status" value="1"/>
</dbReference>
<dbReference type="Pfam" id="PF01052">
    <property type="entry name" value="FliMN_C"/>
    <property type="match status" value="1"/>
</dbReference>
<dbReference type="Gene3D" id="2.30.330.10">
    <property type="entry name" value="SpoA-like"/>
    <property type="match status" value="1"/>
</dbReference>